<dbReference type="CDD" id="cd06261">
    <property type="entry name" value="TM_PBP2"/>
    <property type="match status" value="1"/>
</dbReference>
<dbReference type="AlphaFoldDB" id="A0A0F6SF79"/>
<dbReference type="PANTHER" id="PTHR43163">
    <property type="entry name" value="DIPEPTIDE TRANSPORT SYSTEM PERMEASE PROTEIN DPPB-RELATED"/>
    <property type="match status" value="1"/>
</dbReference>
<dbReference type="SUPFAM" id="SSF161098">
    <property type="entry name" value="MetI-like"/>
    <property type="match status" value="1"/>
</dbReference>
<dbReference type="Pfam" id="PF19300">
    <property type="entry name" value="BPD_transp_1_N"/>
    <property type="match status" value="1"/>
</dbReference>
<feature type="domain" description="ABC transmembrane type-1" evidence="8">
    <location>
        <begin position="94"/>
        <end position="299"/>
    </location>
</feature>
<dbReference type="KEGG" id="samy:DB32_003623"/>
<dbReference type="RefSeq" id="WP_075097942.1">
    <property type="nucleotide sequence ID" value="NZ_CP011125.1"/>
</dbReference>
<protein>
    <submittedName>
        <fullName evidence="9">ABC transporter permease protein</fullName>
    </submittedName>
</protein>
<dbReference type="PANTHER" id="PTHR43163:SF6">
    <property type="entry name" value="DIPEPTIDE TRANSPORT SYSTEM PERMEASE PROTEIN DPPB-RELATED"/>
    <property type="match status" value="1"/>
</dbReference>
<evidence type="ECO:0000256" key="6">
    <source>
        <dbReference type="ARBA" id="ARBA00023136"/>
    </source>
</evidence>
<keyword evidence="6 7" id="KW-0472">Membrane</keyword>
<dbReference type="InterPro" id="IPR045621">
    <property type="entry name" value="BPD_transp_1_N"/>
</dbReference>
<feature type="transmembrane region" description="Helical" evidence="7">
    <location>
        <begin position="133"/>
        <end position="156"/>
    </location>
</feature>
<evidence type="ECO:0000256" key="1">
    <source>
        <dbReference type="ARBA" id="ARBA00004651"/>
    </source>
</evidence>
<dbReference type="InterPro" id="IPR035906">
    <property type="entry name" value="MetI-like_sf"/>
</dbReference>
<keyword evidence="5 7" id="KW-1133">Transmembrane helix</keyword>
<sequence length="313" mass="33296">MTSLLARRLLRGVLVVWAAVSLVFLLAHGAGDPAVSMLGARATPERVQEFNVAHGLDAPLHVQYARFWGGVLTGDLGTSWRDEQPVARVLGTRLPRTMLLGGMALVFEVIIGLGIGTLAALRRNGPLDTLVMAIAFLGISAPTFLTGLVFLQIFAFRLGWFPVGGYGVDALDHVRHAMLPALTLAIVGAATYARIMRSEMIETLRQDYVRTARAKGLSPIHVVRHAFRNALLPIVTLLGLSTPLLVSGAVITETIYGWPGVGRLAVESISSGDVPILLGVVLVASIAVQLGNLGADLAVARLDPRIRLDGGSR</sequence>
<dbReference type="PROSITE" id="PS50928">
    <property type="entry name" value="ABC_TM1"/>
    <property type="match status" value="1"/>
</dbReference>
<evidence type="ECO:0000313" key="10">
    <source>
        <dbReference type="Proteomes" id="UP000034883"/>
    </source>
</evidence>
<dbReference type="Proteomes" id="UP000034883">
    <property type="component" value="Chromosome"/>
</dbReference>
<organism evidence="9 10">
    <name type="scientific">Sandaracinus amylolyticus</name>
    <dbReference type="NCBI Taxonomy" id="927083"/>
    <lineage>
        <taxon>Bacteria</taxon>
        <taxon>Pseudomonadati</taxon>
        <taxon>Myxococcota</taxon>
        <taxon>Polyangia</taxon>
        <taxon>Polyangiales</taxon>
        <taxon>Sandaracinaceae</taxon>
        <taxon>Sandaracinus</taxon>
    </lineage>
</organism>
<dbReference type="InterPro" id="IPR000515">
    <property type="entry name" value="MetI-like"/>
</dbReference>
<keyword evidence="3" id="KW-1003">Cell membrane</keyword>
<evidence type="ECO:0000256" key="3">
    <source>
        <dbReference type="ARBA" id="ARBA00022475"/>
    </source>
</evidence>
<feature type="transmembrane region" description="Helical" evidence="7">
    <location>
        <begin position="276"/>
        <end position="299"/>
    </location>
</feature>
<evidence type="ECO:0000256" key="4">
    <source>
        <dbReference type="ARBA" id="ARBA00022692"/>
    </source>
</evidence>
<keyword evidence="2 7" id="KW-0813">Transport</keyword>
<evidence type="ECO:0000256" key="5">
    <source>
        <dbReference type="ARBA" id="ARBA00022989"/>
    </source>
</evidence>
<dbReference type="GO" id="GO:0005886">
    <property type="term" value="C:plasma membrane"/>
    <property type="evidence" value="ECO:0007669"/>
    <property type="project" value="UniProtKB-SubCell"/>
</dbReference>
<dbReference type="Gene3D" id="1.10.3720.10">
    <property type="entry name" value="MetI-like"/>
    <property type="match status" value="1"/>
</dbReference>
<gene>
    <name evidence="9" type="ORF">DB32_003623</name>
</gene>
<keyword evidence="10" id="KW-1185">Reference proteome</keyword>
<name>A0A0F6SF79_9BACT</name>
<evidence type="ECO:0000256" key="7">
    <source>
        <dbReference type="RuleBase" id="RU363032"/>
    </source>
</evidence>
<dbReference type="Pfam" id="PF00528">
    <property type="entry name" value="BPD_transp_1"/>
    <property type="match status" value="1"/>
</dbReference>
<dbReference type="STRING" id="927083.DB32_003623"/>
<feature type="transmembrane region" description="Helical" evidence="7">
    <location>
        <begin position="230"/>
        <end position="256"/>
    </location>
</feature>
<dbReference type="OrthoDB" id="9778910at2"/>
<dbReference type="EMBL" id="CP011125">
    <property type="protein sequence ID" value="AKF06474.1"/>
    <property type="molecule type" value="Genomic_DNA"/>
</dbReference>
<evidence type="ECO:0000259" key="8">
    <source>
        <dbReference type="PROSITE" id="PS50928"/>
    </source>
</evidence>
<feature type="transmembrane region" description="Helical" evidence="7">
    <location>
        <begin position="176"/>
        <end position="195"/>
    </location>
</feature>
<comment type="similarity">
    <text evidence="7">Belongs to the binding-protein-dependent transport system permease family.</text>
</comment>
<evidence type="ECO:0000256" key="2">
    <source>
        <dbReference type="ARBA" id="ARBA00022448"/>
    </source>
</evidence>
<evidence type="ECO:0000313" key="9">
    <source>
        <dbReference type="EMBL" id="AKF06474.1"/>
    </source>
</evidence>
<reference evidence="9 10" key="1">
    <citation type="submission" date="2015-03" db="EMBL/GenBank/DDBJ databases">
        <title>Genome assembly of Sandaracinus amylolyticus DSM 53668.</title>
        <authorList>
            <person name="Sharma G."/>
            <person name="Subramanian S."/>
        </authorList>
    </citation>
    <scope>NUCLEOTIDE SEQUENCE [LARGE SCALE GENOMIC DNA]</scope>
    <source>
        <strain evidence="9 10">DSM 53668</strain>
    </source>
</reference>
<feature type="transmembrane region" description="Helical" evidence="7">
    <location>
        <begin position="98"/>
        <end position="121"/>
    </location>
</feature>
<dbReference type="GO" id="GO:0055085">
    <property type="term" value="P:transmembrane transport"/>
    <property type="evidence" value="ECO:0007669"/>
    <property type="project" value="InterPro"/>
</dbReference>
<accession>A0A0F6SF79</accession>
<proteinExistence type="inferred from homology"/>
<comment type="subcellular location">
    <subcellularLocation>
        <location evidence="1 7">Cell membrane</location>
        <topology evidence="1 7">Multi-pass membrane protein</topology>
    </subcellularLocation>
</comment>
<keyword evidence="4 7" id="KW-0812">Transmembrane</keyword>